<accession>A0A9D4HUF7</accession>
<reference evidence="2" key="1">
    <citation type="journal article" date="2019" name="bioRxiv">
        <title>The Genome of the Zebra Mussel, Dreissena polymorpha: A Resource for Invasive Species Research.</title>
        <authorList>
            <person name="McCartney M.A."/>
            <person name="Auch B."/>
            <person name="Kono T."/>
            <person name="Mallez S."/>
            <person name="Zhang Y."/>
            <person name="Obille A."/>
            <person name="Becker A."/>
            <person name="Abrahante J.E."/>
            <person name="Garbe J."/>
            <person name="Badalamenti J.P."/>
            <person name="Herman A."/>
            <person name="Mangelson H."/>
            <person name="Liachko I."/>
            <person name="Sullivan S."/>
            <person name="Sone E.D."/>
            <person name="Koren S."/>
            <person name="Silverstein K.A.T."/>
            <person name="Beckman K.B."/>
            <person name="Gohl D.M."/>
        </authorList>
    </citation>
    <scope>NUCLEOTIDE SEQUENCE</scope>
    <source>
        <strain evidence="2">Duluth1</strain>
        <tissue evidence="2">Whole animal</tissue>
    </source>
</reference>
<evidence type="ECO:0000313" key="2">
    <source>
        <dbReference type="EMBL" id="KAH3733432.1"/>
    </source>
</evidence>
<protein>
    <submittedName>
        <fullName evidence="2">Uncharacterized protein</fullName>
    </submittedName>
</protein>
<proteinExistence type="predicted"/>
<reference evidence="2" key="2">
    <citation type="submission" date="2020-11" db="EMBL/GenBank/DDBJ databases">
        <authorList>
            <person name="McCartney M.A."/>
            <person name="Auch B."/>
            <person name="Kono T."/>
            <person name="Mallez S."/>
            <person name="Becker A."/>
            <person name="Gohl D.M."/>
            <person name="Silverstein K.A.T."/>
            <person name="Koren S."/>
            <person name="Bechman K.B."/>
            <person name="Herman A."/>
            <person name="Abrahante J.E."/>
            <person name="Garbe J."/>
        </authorList>
    </citation>
    <scope>NUCLEOTIDE SEQUENCE</scope>
    <source>
        <strain evidence="2">Duluth1</strain>
        <tissue evidence="2">Whole animal</tissue>
    </source>
</reference>
<comment type="caution">
    <text evidence="2">The sequence shown here is derived from an EMBL/GenBank/DDBJ whole genome shotgun (WGS) entry which is preliminary data.</text>
</comment>
<sequence length="64" mass="7224">MMLETMEEHLRAAVWTERKVLSVLEEVRRIERRLDVKASAREQSSGRIQAASGGASMTAIIDRP</sequence>
<evidence type="ECO:0000256" key="1">
    <source>
        <dbReference type="SAM" id="MobiDB-lite"/>
    </source>
</evidence>
<dbReference type="Proteomes" id="UP000828390">
    <property type="component" value="Unassembled WGS sequence"/>
</dbReference>
<name>A0A9D4HUF7_DREPO</name>
<dbReference type="EMBL" id="JAIWYP010000011">
    <property type="protein sequence ID" value="KAH3733432.1"/>
    <property type="molecule type" value="Genomic_DNA"/>
</dbReference>
<keyword evidence="3" id="KW-1185">Reference proteome</keyword>
<evidence type="ECO:0000313" key="3">
    <source>
        <dbReference type="Proteomes" id="UP000828390"/>
    </source>
</evidence>
<organism evidence="2 3">
    <name type="scientific">Dreissena polymorpha</name>
    <name type="common">Zebra mussel</name>
    <name type="synonym">Mytilus polymorpha</name>
    <dbReference type="NCBI Taxonomy" id="45954"/>
    <lineage>
        <taxon>Eukaryota</taxon>
        <taxon>Metazoa</taxon>
        <taxon>Spiralia</taxon>
        <taxon>Lophotrochozoa</taxon>
        <taxon>Mollusca</taxon>
        <taxon>Bivalvia</taxon>
        <taxon>Autobranchia</taxon>
        <taxon>Heteroconchia</taxon>
        <taxon>Euheterodonta</taxon>
        <taxon>Imparidentia</taxon>
        <taxon>Neoheterodontei</taxon>
        <taxon>Myida</taxon>
        <taxon>Dreissenoidea</taxon>
        <taxon>Dreissenidae</taxon>
        <taxon>Dreissena</taxon>
    </lineage>
</organism>
<gene>
    <name evidence="2" type="ORF">DPMN_039859</name>
</gene>
<feature type="region of interest" description="Disordered" evidence="1">
    <location>
        <begin position="41"/>
        <end position="64"/>
    </location>
</feature>
<dbReference type="AlphaFoldDB" id="A0A9D4HUF7"/>